<dbReference type="SUPFAM" id="SSF52172">
    <property type="entry name" value="CheY-like"/>
    <property type="match status" value="1"/>
</dbReference>
<dbReference type="Proteomes" id="UP001431693">
    <property type="component" value="Unassembled WGS sequence"/>
</dbReference>
<dbReference type="InterPro" id="IPR001789">
    <property type="entry name" value="Sig_transdc_resp-reg_receiver"/>
</dbReference>
<keyword evidence="1 2" id="KW-0597">Phosphoprotein</keyword>
<reference evidence="4" key="1">
    <citation type="submission" date="2023-05" db="EMBL/GenBank/DDBJ databases">
        <title>[olsenella] sp. nov., isolated from a pig farm feces dump.</title>
        <authorList>
            <person name="Chang Y.-H."/>
        </authorList>
    </citation>
    <scope>NUCLEOTIDE SEQUENCE</scope>
    <source>
        <strain evidence="4">YH-ols2217</strain>
    </source>
</reference>
<dbReference type="PANTHER" id="PTHR44591:SF25">
    <property type="entry name" value="CHEMOTAXIS TWO-COMPONENT RESPONSE REGULATOR"/>
    <property type="match status" value="1"/>
</dbReference>
<dbReference type="PANTHER" id="PTHR44591">
    <property type="entry name" value="STRESS RESPONSE REGULATOR PROTEIN 1"/>
    <property type="match status" value="1"/>
</dbReference>
<gene>
    <name evidence="4" type="ORF">QJ043_03955</name>
</gene>
<evidence type="ECO:0000313" key="5">
    <source>
        <dbReference type="Proteomes" id="UP001431693"/>
    </source>
</evidence>
<sequence length="182" mass="20705">MRRIAVVEDSPVERDSLLRFLDRYATDTGATFDVTPFESGEEFLTAHKAFDLVFLDIEMPGLDGMETAAMWRSYCPDTPLIFVTNLAQYALRGYEVDAFGFLVKPVSYRAFARNMDKISRLMNLQDMEAVLVPTKSGVHSILRRSLVYIEVFDHDLIYHLSDGQEDIRARGYRAGASSTWTT</sequence>
<feature type="modified residue" description="4-aspartylphosphate" evidence="2">
    <location>
        <position position="56"/>
    </location>
</feature>
<evidence type="ECO:0000313" key="4">
    <source>
        <dbReference type="EMBL" id="MDJ1129234.1"/>
    </source>
</evidence>
<dbReference type="InterPro" id="IPR011006">
    <property type="entry name" value="CheY-like_superfamily"/>
</dbReference>
<evidence type="ECO:0000256" key="2">
    <source>
        <dbReference type="PROSITE-ProRule" id="PRU00169"/>
    </source>
</evidence>
<protein>
    <submittedName>
        <fullName evidence="4">LytTR family DNA-binding domain-containing protein</fullName>
    </submittedName>
</protein>
<keyword evidence="4" id="KW-0238">DNA-binding</keyword>
<name>A0ABT6ZK93_9ACTN</name>
<dbReference type="Pfam" id="PF00072">
    <property type="entry name" value="Response_reg"/>
    <property type="match status" value="1"/>
</dbReference>
<dbReference type="SMART" id="SM00448">
    <property type="entry name" value="REC"/>
    <property type="match status" value="1"/>
</dbReference>
<dbReference type="InterPro" id="IPR050595">
    <property type="entry name" value="Bact_response_regulator"/>
</dbReference>
<feature type="domain" description="Response regulatory" evidence="3">
    <location>
        <begin position="3"/>
        <end position="119"/>
    </location>
</feature>
<dbReference type="PROSITE" id="PS50110">
    <property type="entry name" value="RESPONSE_REGULATORY"/>
    <property type="match status" value="1"/>
</dbReference>
<evidence type="ECO:0000259" key="3">
    <source>
        <dbReference type="PROSITE" id="PS50110"/>
    </source>
</evidence>
<organism evidence="4 5">
    <name type="scientific">Kribbibacterium absianum</name>
    <dbReference type="NCBI Taxonomy" id="3044210"/>
    <lineage>
        <taxon>Bacteria</taxon>
        <taxon>Bacillati</taxon>
        <taxon>Actinomycetota</taxon>
        <taxon>Coriobacteriia</taxon>
        <taxon>Coriobacteriales</taxon>
        <taxon>Kribbibacteriaceae</taxon>
        <taxon>Kribbibacterium</taxon>
    </lineage>
</organism>
<dbReference type="EMBL" id="JASJEX010000002">
    <property type="protein sequence ID" value="MDJ1129234.1"/>
    <property type="molecule type" value="Genomic_DNA"/>
</dbReference>
<proteinExistence type="predicted"/>
<accession>A0ABT6ZK93</accession>
<dbReference type="RefSeq" id="WP_283713954.1">
    <property type="nucleotide sequence ID" value="NZ_JASJEW010000008.1"/>
</dbReference>
<dbReference type="CDD" id="cd00156">
    <property type="entry name" value="REC"/>
    <property type="match status" value="1"/>
</dbReference>
<keyword evidence="5" id="KW-1185">Reference proteome</keyword>
<dbReference type="Gene3D" id="3.40.50.2300">
    <property type="match status" value="1"/>
</dbReference>
<evidence type="ECO:0000256" key="1">
    <source>
        <dbReference type="ARBA" id="ARBA00022553"/>
    </source>
</evidence>
<dbReference type="GO" id="GO:0003677">
    <property type="term" value="F:DNA binding"/>
    <property type="evidence" value="ECO:0007669"/>
    <property type="project" value="UniProtKB-KW"/>
</dbReference>
<comment type="caution">
    <text evidence="4">The sequence shown here is derived from an EMBL/GenBank/DDBJ whole genome shotgun (WGS) entry which is preliminary data.</text>
</comment>